<dbReference type="KEGG" id="pha:PSHAa0768"/>
<evidence type="ECO:0000313" key="1">
    <source>
        <dbReference type="EMBL" id="CAI85850.1"/>
    </source>
</evidence>
<evidence type="ECO:0000313" key="2">
    <source>
        <dbReference type="Proteomes" id="UP000006843"/>
    </source>
</evidence>
<keyword evidence="2" id="KW-1185">Reference proteome</keyword>
<proteinExistence type="predicted"/>
<sequence length="72" mass="8620">MNKVFKYYFAQRENNEGMCEAITYTQCLVIRKAWLITCLSLKRKTTLNASFKIKLNMCKLLALHHTCSYFFW</sequence>
<dbReference type="EMBL" id="CR954246">
    <property type="protein sequence ID" value="CAI85850.1"/>
    <property type="molecule type" value="Genomic_DNA"/>
</dbReference>
<accession>Q3IDV0</accession>
<gene>
    <name evidence="1" type="ordered locus">PSHAa0768</name>
</gene>
<dbReference type="HOGENOM" id="CLU_2719233_0_0_6"/>
<organism evidence="1 2">
    <name type="scientific">Pseudoalteromonas translucida (strain TAC 125)</name>
    <dbReference type="NCBI Taxonomy" id="326442"/>
    <lineage>
        <taxon>Bacteria</taxon>
        <taxon>Pseudomonadati</taxon>
        <taxon>Pseudomonadota</taxon>
        <taxon>Gammaproteobacteria</taxon>
        <taxon>Alteromonadales</taxon>
        <taxon>Pseudoalteromonadaceae</taxon>
        <taxon>Pseudoalteromonas</taxon>
    </lineage>
</organism>
<protein>
    <submittedName>
        <fullName evidence="1">Orphan protein</fullName>
    </submittedName>
</protein>
<reference evidence="1 2" key="1">
    <citation type="journal article" date="2005" name="Genome Res.">
        <title>Coping with cold: the genome of the versatile marine Antarctica bacterium Pseudoalteromonas haloplanktis TAC125.</title>
        <authorList>
            <person name="Medigue C."/>
            <person name="Krin E."/>
            <person name="Pascal G."/>
            <person name="Barbe V."/>
            <person name="Bernsel A."/>
            <person name="Bertin P."/>
            <person name="Cheung F."/>
            <person name="Cruveiller S."/>
            <person name="Damico S."/>
            <person name="Duilio A."/>
            <person name="Fang G."/>
            <person name="Feller G."/>
            <person name="Mangenot S."/>
            <person name="Marino G."/>
            <person name="Nilsson J."/>
            <person name="Parilli E."/>
            <person name="Rocha E."/>
            <person name="Rouy Z."/>
            <person name="Sekowska A."/>
            <person name="Tutino M.L."/>
            <person name="Vallenet D."/>
            <person name="von Heijne G."/>
            <person name="Danchin A."/>
        </authorList>
    </citation>
    <scope>NUCLEOTIDE SEQUENCE [LARGE SCALE GENOMIC DNA]</scope>
    <source>
        <strain evidence="2">TAC 125</strain>
    </source>
</reference>
<dbReference type="AlphaFoldDB" id="Q3IDV0"/>
<dbReference type="Proteomes" id="UP000006843">
    <property type="component" value="Chromosome I"/>
</dbReference>
<name>Q3IDV0_PSET1</name>